<proteinExistence type="predicted"/>
<evidence type="ECO:0000313" key="3">
    <source>
        <dbReference type="Proteomes" id="UP000250235"/>
    </source>
</evidence>
<accession>A0A2Z6ZYM8</accession>
<organism evidence="2 3">
    <name type="scientific">Dorcoceras hygrometricum</name>
    <dbReference type="NCBI Taxonomy" id="472368"/>
    <lineage>
        <taxon>Eukaryota</taxon>
        <taxon>Viridiplantae</taxon>
        <taxon>Streptophyta</taxon>
        <taxon>Embryophyta</taxon>
        <taxon>Tracheophyta</taxon>
        <taxon>Spermatophyta</taxon>
        <taxon>Magnoliopsida</taxon>
        <taxon>eudicotyledons</taxon>
        <taxon>Gunneridae</taxon>
        <taxon>Pentapetalae</taxon>
        <taxon>asterids</taxon>
        <taxon>lamiids</taxon>
        <taxon>Lamiales</taxon>
        <taxon>Gesneriaceae</taxon>
        <taxon>Didymocarpoideae</taxon>
        <taxon>Trichosporeae</taxon>
        <taxon>Loxocarpinae</taxon>
        <taxon>Dorcoceras</taxon>
    </lineage>
</organism>
<protein>
    <submittedName>
        <fullName evidence="2">Uncharacterized protein</fullName>
    </submittedName>
</protein>
<dbReference type="Proteomes" id="UP000250235">
    <property type="component" value="Unassembled WGS sequence"/>
</dbReference>
<evidence type="ECO:0000256" key="1">
    <source>
        <dbReference type="SAM" id="MobiDB-lite"/>
    </source>
</evidence>
<sequence length="72" mass="8489">MPDVMSDARALSRVEVAWALRLTKFGYINWRRLWETLNKEDNATRGRSRLRGQEKRVARGRSLMNPRTRTEG</sequence>
<dbReference type="AlphaFoldDB" id="A0A2Z6ZYM8"/>
<dbReference type="EMBL" id="KV020763">
    <property type="protein sequence ID" value="KZV14364.1"/>
    <property type="molecule type" value="Genomic_DNA"/>
</dbReference>
<keyword evidence="3" id="KW-1185">Reference proteome</keyword>
<evidence type="ECO:0000313" key="2">
    <source>
        <dbReference type="EMBL" id="KZV14364.1"/>
    </source>
</evidence>
<name>A0A2Z6ZYM8_9LAMI</name>
<gene>
    <name evidence="2" type="ORF">F511_43528</name>
</gene>
<feature type="region of interest" description="Disordered" evidence="1">
    <location>
        <begin position="44"/>
        <end position="72"/>
    </location>
</feature>
<reference evidence="2 3" key="1">
    <citation type="journal article" date="2015" name="Proc. Natl. Acad. Sci. U.S.A.">
        <title>The resurrection genome of Boea hygrometrica: A blueprint for survival of dehydration.</title>
        <authorList>
            <person name="Xiao L."/>
            <person name="Yang G."/>
            <person name="Zhang L."/>
            <person name="Yang X."/>
            <person name="Zhao S."/>
            <person name="Ji Z."/>
            <person name="Zhou Q."/>
            <person name="Hu M."/>
            <person name="Wang Y."/>
            <person name="Chen M."/>
            <person name="Xu Y."/>
            <person name="Jin H."/>
            <person name="Xiao X."/>
            <person name="Hu G."/>
            <person name="Bao F."/>
            <person name="Hu Y."/>
            <person name="Wan P."/>
            <person name="Li L."/>
            <person name="Deng X."/>
            <person name="Kuang T."/>
            <person name="Xiang C."/>
            <person name="Zhu J.K."/>
            <person name="Oliver M.J."/>
            <person name="He Y."/>
        </authorList>
    </citation>
    <scope>NUCLEOTIDE SEQUENCE [LARGE SCALE GENOMIC DNA]</scope>
    <source>
        <strain evidence="3">cv. XS01</strain>
    </source>
</reference>